<dbReference type="AlphaFoldDB" id="A0AAP0E035"/>
<accession>A0AAP0E035</accession>
<feature type="compositionally biased region" description="Polar residues" evidence="1">
    <location>
        <begin position="111"/>
        <end position="122"/>
    </location>
</feature>
<dbReference type="EMBL" id="JBBNAF010000027">
    <property type="protein sequence ID" value="KAK9082372.1"/>
    <property type="molecule type" value="Genomic_DNA"/>
</dbReference>
<feature type="region of interest" description="Disordered" evidence="1">
    <location>
        <begin position="87"/>
        <end position="122"/>
    </location>
</feature>
<proteinExistence type="predicted"/>
<keyword evidence="3" id="KW-1185">Reference proteome</keyword>
<organism evidence="2 3">
    <name type="scientific">Stephania yunnanensis</name>
    <dbReference type="NCBI Taxonomy" id="152371"/>
    <lineage>
        <taxon>Eukaryota</taxon>
        <taxon>Viridiplantae</taxon>
        <taxon>Streptophyta</taxon>
        <taxon>Embryophyta</taxon>
        <taxon>Tracheophyta</taxon>
        <taxon>Spermatophyta</taxon>
        <taxon>Magnoliopsida</taxon>
        <taxon>Ranunculales</taxon>
        <taxon>Menispermaceae</taxon>
        <taxon>Menispermoideae</taxon>
        <taxon>Cissampelideae</taxon>
        <taxon>Stephania</taxon>
    </lineage>
</organism>
<name>A0AAP0E035_9MAGN</name>
<feature type="region of interest" description="Disordered" evidence="1">
    <location>
        <begin position="1"/>
        <end position="20"/>
    </location>
</feature>
<comment type="caution">
    <text evidence="2">The sequence shown here is derived from an EMBL/GenBank/DDBJ whole genome shotgun (WGS) entry which is preliminary data.</text>
</comment>
<protein>
    <submittedName>
        <fullName evidence="2">Uncharacterized protein</fullName>
    </submittedName>
</protein>
<evidence type="ECO:0000313" key="3">
    <source>
        <dbReference type="Proteomes" id="UP001420932"/>
    </source>
</evidence>
<evidence type="ECO:0000313" key="2">
    <source>
        <dbReference type="EMBL" id="KAK9082372.1"/>
    </source>
</evidence>
<reference evidence="2 3" key="1">
    <citation type="submission" date="2024-01" db="EMBL/GenBank/DDBJ databases">
        <title>Genome assemblies of Stephania.</title>
        <authorList>
            <person name="Yang L."/>
        </authorList>
    </citation>
    <scope>NUCLEOTIDE SEQUENCE [LARGE SCALE GENOMIC DNA]</scope>
    <source>
        <strain evidence="2">YNDBR</strain>
        <tissue evidence="2">Leaf</tissue>
    </source>
</reference>
<gene>
    <name evidence="2" type="ORF">Syun_031975</name>
</gene>
<evidence type="ECO:0000256" key="1">
    <source>
        <dbReference type="SAM" id="MobiDB-lite"/>
    </source>
</evidence>
<dbReference type="Proteomes" id="UP001420932">
    <property type="component" value="Unassembled WGS sequence"/>
</dbReference>
<sequence length="122" mass="12953">MKLFGMDRERKLPPAPPTDFLPLRVTAQKGKVGASVLKNKTIRAIASEHGLMLESSTDKKASWLYTLHRPPTADVLPLWLGGAELGSTLVGNAPGSPRSKPKAPACAGPPTNMSSTPTPRQS</sequence>
<feature type="compositionally biased region" description="Basic and acidic residues" evidence="1">
    <location>
        <begin position="1"/>
        <end position="12"/>
    </location>
</feature>